<comment type="caution">
    <text evidence="1">The sequence shown here is derived from an EMBL/GenBank/DDBJ whole genome shotgun (WGS) entry which is preliminary data.</text>
</comment>
<dbReference type="EMBL" id="JYDL01000007">
    <property type="protein sequence ID" value="KRX26518.1"/>
    <property type="molecule type" value="Genomic_DNA"/>
</dbReference>
<evidence type="ECO:0000313" key="1">
    <source>
        <dbReference type="EMBL" id="KRX26518.1"/>
    </source>
</evidence>
<evidence type="ECO:0000313" key="2">
    <source>
        <dbReference type="Proteomes" id="UP000054630"/>
    </source>
</evidence>
<dbReference type="AlphaFoldDB" id="A0A0V0SIP3"/>
<dbReference type="Proteomes" id="UP000054630">
    <property type="component" value="Unassembled WGS sequence"/>
</dbReference>
<accession>A0A0V0SIP3</accession>
<proteinExistence type="predicted"/>
<protein>
    <submittedName>
        <fullName evidence="1">Uncharacterized protein</fullName>
    </submittedName>
</protein>
<keyword evidence="2" id="KW-1185">Reference proteome</keyword>
<dbReference type="OrthoDB" id="5919695at2759"/>
<gene>
    <name evidence="1" type="ORF">T07_11708</name>
</gene>
<sequence>MKVKILCKNDQTRLMIISLLCISHRTVPVKRIPGRLVYDQKAILRRKWREIDHILNSPPKNFLIYQCLSETVPSGIEKLGKLRKTGRPPYPVCTEVARAVLGDQFIVPWTRQPGKAVEEDNGRILQVYTTNRYQQ</sequence>
<reference evidence="1 2" key="1">
    <citation type="submission" date="2015-01" db="EMBL/GenBank/DDBJ databases">
        <title>Evolution of Trichinella species and genotypes.</title>
        <authorList>
            <person name="Korhonen P.K."/>
            <person name="Edoardo P."/>
            <person name="Giuseppe L.R."/>
            <person name="Gasser R.B."/>
        </authorList>
    </citation>
    <scope>NUCLEOTIDE SEQUENCE [LARGE SCALE GENOMIC DNA]</scope>
    <source>
        <strain evidence="1">ISS37</strain>
    </source>
</reference>
<organism evidence="1 2">
    <name type="scientific">Trichinella nelsoni</name>
    <dbReference type="NCBI Taxonomy" id="6336"/>
    <lineage>
        <taxon>Eukaryota</taxon>
        <taxon>Metazoa</taxon>
        <taxon>Ecdysozoa</taxon>
        <taxon>Nematoda</taxon>
        <taxon>Enoplea</taxon>
        <taxon>Dorylaimia</taxon>
        <taxon>Trichinellida</taxon>
        <taxon>Trichinellidae</taxon>
        <taxon>Trichinella</taxon>
    </lineage>
</organism>
<name>A0A0V0SIP3_9BILA</name>